<dbReference type="RefSeq" id="WP_151859874.1">
    <property type="nucleotide sequence ID" value="NZ_WBZC01000005.1"/>
</dbReference>
<dbReference type="Gene3D" id="2.30.110.10">
    <property type="entry name" value="Electron Transport, Fmn-binding Protein, Chain A"/>
    <property type="match status" value="1"/>
</dbReference>
<dbReference type="Proteomes" id="UP000432715">
    <property type="component" value="Unassembled WGS sequence"/>
</dbReference>
<dbReference type="AlphaFoldDB" id="A0A6I0FDW4"/>
<evidence type="ECO:0000259" key="1">
    <source>
        <dbReference type="Pfam" id="PF01243"/>
    </source>
</evidence>
<name>A0A6I0FDW4_9FIRM</name>
<evidence type="ECO:0000313" key="2">
    <source>
        <dbReference type="EMBL" id="KAB3538532.1"/>
    </source>
</evidence>
<organism evidence="2 3">
    <name type="scientific">Alkaliphilus pronyensis</name>
    <dbReference type="NCBI Taxonomy" id="1482732"/>
    <lineage>
        <taxon>Bacteria</taxon>
        <taxon>Bacillati</taxon>
        <taxon>Bacillota</taxon>
        <taxon>Clostridia</taxon>
        <taxon>Peptostreptococcales</taxon>
        <taxon>Natronincolaceae</taxon>
        <taxon>Alkaliphilus</taxon>
    </lineage>
</organism>
<feature type="domain" description="Pyridoxamine 5'-phosphate oxidase N-terminal" evidence="1">
    <location>
        <begin position="8"/>
        <end position="122"/>
    </location>
</feature>
<dbReference type="PANTHER" id="PTHR34818:SF1">
    <property type="entry name" value="PROTEIN BLI-3"/>
    <property type="match status" value="1"/>
</dbReference>
<dbReference type="EMBL" id="WBZC01000005">
    <property type="protein sequence ID" value="KAB3538532.1"/>
    <property type="molecule type" value="Genomic_DNA"/>
</dbReference>
<dbReference type="OrthoDB" id="1954371at2"/>
<evidence type="ECO:0000313" key="3">
    <source>
        <dbReference type="Proteomes" id="UP000432715"/>
    </source>
</evidence>
<keyword evidence="3" id="KW-1185">Reference proteome</keyword>
<protein>
    <submittedName>
        <fullName evidence="2">Pyridoxamine 5'-phosphate oxidase</fullName>
    </submittedName>
</protein>
<dbReference type="PANTHER" id="PTHR34818">
    <property type="entry name" value="PROTEIN BLI-3"/>
    <property type="match status" value="1"/>
</dbReference>
<sequence length="139" mass="16069">MRNPESTIANLIDSQGTSFISSVDSDGYPTTRAMLQPRHREGIRRIYYSTNTSSSKIAHFRSNPKACLYFYDRRLFKGVMLKGVMEVLEEKEIKEFIWRDGDDKFYPLGVTDPDYCVLKFTAISGRSFSNLKSENFKIE</sequence>
<proteinExistence type="predicted"/>
<dbReference type="InterPro" id="IPR012349">
    <property type="entry name" value="Split_barrel_FMN-bd"/>
</dbReference>
<reference evidence="2 3" key="1">
    <citation type="submission" date="2019-10" db="EMBL/GenBank/DDBJ databases">
        <title>Alkaliphilus serpentinus sp. nov. and Alkaliphilus pronyensis sp. nov., two novel anaerobic alkaliphilic species isolated from the serpentinized-hosted hydrothermal field of the Prony Bay (New Caledonia).</title>
        <authorList>
            <person name="Postec A."/>
        </authorList>
    </citation>
    <scope>NUCLEOTIDE SEQUENCE [LARGE SCALE GENOMIC DNA]</scope>
    <source>
        <strain evidence="2 3">LacV</strain>
    </source>
</reference>
<dbReference type="SUPFAM" id="SSF50475">
    <property type="entry name" value="FMN-binding split barrel"/>
    <property type="match status" value="1"/>
</dbReference>
<comment type="caution">
    <text evidence="2">The sequence shown here is derived from an EMBL/GenBank/DDBJ whole genome shotgun (WGS) entry which is preliminary data.</text>
</comment>
<dbReference type="InterPro" id="IPR011576">
    <property type="entry name" value="Pyridox_Oxase_N"/>
</dbReference>
<accession>A0A6I0FDW4</accession>
<gene>
    <name evidence="2" type="ORF">F8154_01770</name>
</gene>
<dbReference type="Pfam" id="PF01243">
    <property type="entry name" value="PNPOx_N"/>
    <property type="match status" value="1"/>
</dbReference>
<dbReference type="InterPro" id="IPR052917">
    <property type="entry name" value="Stress-Dev_Protein"/>
</dbReference>